<proteinExistence type="predicted"/>
<dbReference type="AlphaFoldDB" id="W0FN34"/>
<evidence type="ECO:0000313" key="1">
    <source>
        <dbReference type="EMBL" id="AHF24400.1"/>
    </source>
</evidence>
<accession>W0FN34</accession>
<dbReference type="EMBL" id="KC246793">
    <property type="protein sequence ID" value="AHF24400.1"/>
    <property type="molecule type" value="Genomic_DNA"/>
</dbReference>
<name>W0FN34_9BACT</name>
<protein>
    <recommendedName>
        <fullName evidence="2">DUF1795 domain-containing protein</fullName>
    </recommendedName>
</protein>
<evidence type="ECO:0008006" key="2">
    <source>
        <dbReference type="Google" id="ProtNLM"/>
    </source>
</evidence>
<reference evidence="1" key="1">
    <citation type="journal article" date="2013" name="PLoS ONE">
        <title>Metagenomic insights into the carbohydrate-active enzymes carried by the microorganisms adhering to solid digesta in the rumen of cows.</title>
        <authorList>
            <person name="Wang L."/>
            <person name="Hatem A."/>
            <person name="Catalyurek U.V."/>
            <person name="Morrison M."/>
            <person name="Yu Z."/>
        </authorList>
    </citation>
    <scope>NUCLEOTIDE SEQUENCE</scope>
</reference>
<sequence>MNRQIINETYALKIPDHFEILSGKDLDVMRQGTGDPFRWGVRDRENHMIIIALWKQYPALLSCMLDLKAVVKKNEQLTRKAHEAHGYRFLEFFSMQAGEEKAEGYRFIYEKEGVAQVCSNFLIKNGRTIYAFICIGREEHAEADKAVFSQIMKTLEYV</sequence>
<organism evidence="1">
    <name type="scientific">uncultured bacterium Contig1761</name>
    <dbReference type="NCBI Taxonomy" id="1393505"/>
    <lineage>
        <taxon>Bacteria</taxon>
        <taxon>environmental samples</taxon>
    </lineage>
</organism>